<name>A0A449BMS2_PLAVN</name>
<dbReference type="Pfam" id="PF06022">
    <property type="entry name" value="Cir_Bir_Yir"/>
    <property type="match status" value="1"/>
</dbReference>
<evidence type="ECO:0000313" key="2">
    <source>
        <dbReference type="EMBL" id="VEV54724.1"/>
    </source>
</evidence>
<accession>A0A449BMS2</accession>
<gene>
    <name evidence="2" type="ORF">PVVCY_0201650</name>
</gene>
<protein>
    <submittedName>
        <fullName evidence="2">PIR protein CIR protein</fullName>
    </submittedName>
</protein>
<reference evidence="2 3" key="1">
    <citation type="submission" date="2019-01" db="EMBL/GenBank/DDBJ databases">
        <authorList>
            <person name="Ramaprasad A."/>
        </authorList>
    </citation>
    <scope>NUCLEOTIDE SEQUENCE [LARGE SCALE GENOMIC DNA]</scope>
</reference>
<dbReference type="VEuPathDB" id="PlasmoDB:PVVCY_0201650"/>
<dbReference type="RefSeq" id="XP_037490082.1">
    <property type="nucleotide sequence ID" value="XM_037634623.1"/>
</dbReference>
<dbReference type="EMBL" id="LR215058">
    <property type="protein sequence ID" value="VEV54724.1"/>
    <property type="molecule type" value="Genomic_DNA"/>
</dbReference>
<evidence type="ECO:0000256" key="1">
    <source>
        <dbReference type="SAM" id="Phobius"/>
    </source>
</evidence>
<keyword evidence="1" id="KW-1133">Transmembrane helix</keyword>
<dbReference type="GeneID" id="59892936"/>
<evidence type="ECO:0000313" key="3">
    <source>
        <dbReference type="Proteomes" id="UP000290582"/>
    </source>
</evidence>
<dbReference type="Proteomes" id="UP000290582">
    <property type="component" value="Chromosome PVVCY_02"/>
</dbReference>
<dbReference type="AlphaFoldDB" id="A0A449BMS2"/>
<feature type="transmembrane region" description="Helical" evidence="1">
    <location>
        <begin position="286"/>
        <end position="306"/>
    </location>
</feature>
<dbReference type="InterPro" id="IPR006477">
    <property type="entry name" value="Yir_bir_cir"/>
</dbReference>
<keyword evidence="1" id="KW-0472">Membrane</keyword>
<organism evidence="2 3">
    <name type="scientific">Plasmodium vinckei vinckei</name>
    <dbReference type="NCBI Taxonomy" id="54757"/>
    <lineage>
        <taxon>Eukaryota</taxon>
        <taxon>Sar</taxon>
        <taxon>Alveolata</taxon>
        <taxon>Apicomplexa</taxon>
        <taxon>Aconoidasida</taxon>
        <taxon>Haemosporida</taxon>
        <taxon>Plasmodiidae</taxon>
        <taxon>Plasmodium</taxon>
        <taxon>Plasmodium (Vinckeia)</taxon>
    </lineage>
</organism>
<sequence length="320" mass="37060">MAGSSDNLKDLYSLFNDIDGYFWEDDSGKLKVDPKYESIHNYCHYGSNSEENKCNDYLQLATCSVIYLLKNLKNYGLEYDKFAEYAILWLSYKLDIKINNEFTNLNEFYTKYIENNNCYNDKIKGDDGMTYKKIIDTNKDLMDMDIKEISKFNYPFNILVHLYYKCHHEYWDCQKNLGFAKSFAEEFEKLNDDPKNTENSLYSQILSTLSDDYKKLKKIYYDKNQSCKFPDLPILKHPKSSVKNSLESSENLSAVSSENLSAVSSENISAVNSEATSSSSSIASKLIPSLLIFGIPVFFGISYKTIYKKKIKNNKEENET</sequence>
<proteinExistence type="predicted"/>
<keyword evidence="1" id="KW-0812">Transmembrane</keyword>
<dbReference type="KEGG" id="pvv:PVVCY_0201650"/>
<dbReference type="NCBIfam" id="TIGR01590">
    <property type="entry name" value="yir-bir-cir_Pla"/>
    <property type="match status" value="1"/>
</dbReference>